<organism evidence="2 3">
    <name type="scientific">Teratosphaeria nubilosa</name>
    <dbReference type="NCBI Taxonomy" id="161662"/>
    <lineage>
        <taxon>Eukaryota</taxon>
        <taxon>Fungi</taxon>
        <taxon>Dikarya</taxon>
        <taxon>Ascomycota</taxon>
        <taxon>Pezizomycotina</taxon>
        <taxon>Dothideomycetes</taxon>
        <taxon>Dothideomycetidae</taxon>
        <taxon>Mycosphaerellales</taxon>
        <taxon>Teratosphaeriaceae</taxon>
        <taxon>Teratosphaeria</taxon>
    </lineage>
</organism>
<dbReference type="AlphaFoldDB" id="A0A6G1LGW9"/>
<dbReference type="InterPro" id="IPR046896">
    <property type="entry name" value="Cup1-like_N"/>
</dbReference>
<dbReference type="OrthoDB" id="5521299at2759"/>
<name>A0A6G1LGW9_9PEZI</name>
<gene>
    <name evidence="2" type="ORF">EJ03DRAFT_267562</name>
</gene>
<sequence>MQRCVQASRTFLVCRDGPLGQRCFGRVPIIRRCRIATVQRPLLDAEHTTRTRHLLRHIFREITYLPDPHARQWYKKYTIGRFREYGFRVWEHRHDAEYEDRIHSQLREARHMHNFLHRATHGETKPLLKVLLTTYGRQGKRRHELLSALRQGSESAWEAYVPAFSPALDALLNSQIANPPPHLTRPLLRRMHPRIEELNAWLRPMPKCRVKNQVKAWYAAVLDRVHPPLPRFEWERLRDLATGKAHESIPRRRAGRRVETVSALDMVIAYGKPSIPKLHDAHKITPRFMQRLWAKVFEQCPVMDWDGARQQWIVIWGGQVLYRLHLGNGRPTQSATRIDRVKEESAASIVES</sequence>
<accession>A0A6G1LGW9</accession>
<keyword evidence="3" id="KW-1185">Reference proteome</keyword>
<dbReference type="EMBL" id="ML995816">
    <property type="protein sequence ID" value="KAF2772203.1"/>
    <property type="molecule type" value="Genomic_DNA"/>
</dbReference>
<proteinExistence type="predicted"/>
<evidence type="ECO:0000259" key="1">
    <source>
        <dbReference type="Pfam" id="PF20263"/>
    </source>
</evidence>
<dbReference type="CDD" id="cd20273">
    <property type="entry name" value="Complex1_LYR_unchar"/>
    <property type="match status" value="1"/>
</dbReference>
<dbReference type="Proteomes" id="UP000799436">
    <property type="component" value="Unassembled WGS sequence"/>
</dbReference>
<feature type="domain" description="LYR motif-containing protein Cup1-like N-terminal" evidence="1">
    <location>
        <begin position="54"/>
        <end position="146"/>
    </location>
</feature>
<protein>
    <recommendedName>
        <fullName evidence="1">LYR motif-containing protein Cup1-like N-terminal domain-containing protein</fullName>
    </recommendedName>
</protein>
<evidence type="ECO:0000313" key="2">
    <source>
        <dbReference type="EMBL" id="KAF2772203.1"/>
    </source>
</evidence>
<dbReference type="Pfam" id="PF20263">
    <property type="entry name" value="LYRM2-like"/>
    <property type="match status" value="1"/>
</dbReference>
<evidence type="ECO:0000313" key="3">
    <source>
        <dbReference type="Proteomes" id="UP000799436"/>
    </source>
</evidence>
<reference evidence="2" key="1">
    <citation type="journal article" date="2020" name="Stud. Mycol.">
        <title>101 Dothideomycetes genomes: a test case for predicting lifestyles and emergence of pathogens.</title>
        <authorList>
            <person name="Haridas S."/>
            <person name="Albert R."/>
            <person name="Binder M."/>
            <person name="Bloem J."/>
            <person name="Labutti K."/>
            <person name="Salamov A."/>
            <person name="Andreopoulos B."/>
            <person name="Baker S."/>
            <person name="Barry K."/>
            <person name="Bills G."/>
            <person name="Bluhm B."/>
            <person name="Cannon C."/>
            <person name="Castanera R."/>
            <person name="Culley D."/>
            <person name="Daum C."/>
            <person name="Ezra D."/>
            <person name="Gonzalez J."/>
            <person name="Henrissat B."/>
            <person name="Kuo A."/>
            <person name="Liang C."/>
            <person name="Lipzen A."/>
            <person name="Lutzoni F."/>
            <person name="Magnuson J."/>
            <person name="Mondo S."/>
            <person name="Nolan M."/>
            <person name="Ohm R."/>
            <person name="Pangilinan J."/>
            <person name="Park H.-J."/>
            <person name="Ramirez L."/>
            <person name="Alfaro M."/>
            <person name="Sun H."/>
            <person name="Tritt A."/>
            <person name="Yoshinaga Y."/>
            <person name="Zwiers L.-H."/>
            <person name="Turgeon B."/>
            <person name="Goodwin S."/>
            <person name="Spatafora J."/>
            <person name="Crous P."/>
            <person name="Grigoriev I."/>
        </authorList>
    </citation>
    <scope>NUCLEOTIDE SEQUENCE</scope>
    <source>
        <strain evidence="2">CBS 116005</strain>
    </source>
</reference>